<keyword evidence="2" id="KW-0238">DNA-binding</keyword>
<dbReference type="PANTHER" id="PTHR30154:SF34">
    <property type="entry name" value="TRANSCRIPTIONAL REGULATOR AZLB"/>
    <property type="match status" value="1"/>
</dbReference>
<proteinExistence type="predicted"/>
<dbReference type="GO" id="GO:0005829">
    <property type="term" value="C:cytosol"/>
    <property type="evidence" value="ECO:0007669"/>
    <property type="project" value="TreeGrafter"/>
</dbReference>
<dbReference type="Gene3D" id="3.30.70.920">
    <property type="match status" value="1"/>
</dbReference>
<name>A0A918TQE6_STRCJ</name>
<feature type="domain" description="HTH asnC-type" evidence="6">
    <location>
        <begin position="13"/>
        <end position="54"/>
    </location>
</feature>
<evidence type="ECO:0000259" key="5">
    <source>
        <dbReference type="Pfam" id="PF01037"/>
    </source>
</evidence>
<comment type="caution">
    <text evidence="7">The sequence shown here is derived from an EMBL/GenBank/DDBJ whole genome shotgun (WGS) entry which is preliminary data.</text>
</comment>
<feature type="region of interest" description="Disordered" evidence="4">
    <location>
        <begin position="318"/>
        <end position="341"/>
    </location>
</feature>
<dbReference type="SUPFAM" id="SSF54909">
    <property type="entry name" value="Dimeric alpha+beta barrel"/>
    <property type="match status" value="1"/>
</dbReference>
<dbReference type="InterPro" id="IPR036390">
    <property type="entry name" value="WH_DNA-bd_sf"/>
</dbReference>
<dbReference type="EMBL" id="BMVB01000012">
    <property type="protein sequence ID" value="GHC57228.1"/>
    <property type="molecule type" value="Genomic_DNA"/>
</dbReference>
<dbReference type="PANTHER" id="PTHR30154">
    <property type="entry name" value="LEUCINE-RESPONSIVE REGULATORY PROTEIN"/>
    <property type="match status" value="1"/>
</dbReference>
<dbReference type="RefSeq" id="WP_190110976.1">
    <property type="nucleotide sequence ID" value="NZ_BMVB01000012.1"/>
</dbReference>
<evidence type="ECO:0000259" key="6">
    <source>
        <dbReference type="Pfam" id="PF13404"/>
    </source>
</evidence>
<reference evidence="7" key="1">
    <citation type="journal article" date="2014" name="Int. J. Syst. Evol. Microbiol.">
        <title>Complete genome sequence of Corynebacterium casei LMG S-19264T (=DSM 44701T), isolated from a smear-ripened cheese.</title>
        <authorList>
            <consortium name="US DOE Joint Genome Institute (JGI-PGF)"/>
            <person name="Walter F."/>
            <person name="Albersmeier A."/>
            <person name="Kalinowski J."/>
            <person name="Ruckert C."/>
        </authorList>
    </citation>
    <scope>NUCLEOTIDE SEQUENCE</scope>
    <source>
        <strain evidence="7">JCM 4633</strain>
    </source>
</reference>
<evidence type="ECO:0000256" key="4">
    <source>
        <dbReference type="SAM" id="MobiDB-lite"/>
    </source>
</evidence>
<dbReference type="Pfam" id="PF01037">
    <property type="entry name" value="AsnC_trans_reg"/>
    <property type="match status" value="1"/>
</dbReference>
<dbReference type="SUPFAM" id="SSF46785">
    <property type="entry name" value="Winged helix' DNA-binding domain"/>
    <property type="match status" value="2"/>
</dbReference>
<gene>
    <name evidence="7" type="primary">asnC</name>
    <name evidence="7" type="ORF">GCM10010507_37300</name>
</gene>
<dbReference type="AlphaFoldDB" id="A0A918TQE6"/>
<dbReference type="GO" id="GO:0043565">
    <property type="term" value="F:sequence-specific DNA binding"/>
    <property type="evidence" value="ECO:0007669"/>
    <property type="project" value="InterPro"/>
</dbReference>
<dbReference type="InterPro" id="IPR000485">
    <property type="entry name" value="AsnC-type_HTH_dom"/>
</dbReference>
<keyword evidence="1" id="KW-0805">Transcription regulation</keyword>
<dbReference type="GO" id="GO:0043200">
    <property type="term" value="P:response to amino acid"/>
    <property type="evidence" value="ECO:0007669"/>
    <property type="project" value="TreeGrafter"/>
</dbReference>
<dbReference type="PRINTS" id="PR00033">
    <property type="entry name" value="HTHASNC"/>
</dbReference>
<dbReference type="SMART" id="SM00344">
    <property type="entry name" value="HTH_ASNC"/>
    <property type="match status" value="2"/>
</dbReference>
<dbReference type="Gene3D" id="1.10.10.10">
    <property type="entry name" value="Winged helix-like DNA-binding domain superfamily/Winged helix DNA-binding domain"/>
    <property type="match status" value="2"/>
</dbReference>
<evidence type="ECO:0000313" key="7">
    <source>
        <dbReference type="EMBL" id="GHC57228.1"/>
    </source>
</evidence>
<dbReference type="Proteomes" id="UP000646244">
    <property type="component" value="Unassembled WGS sequence"/>
</dbReference>
<organism evidence="7 8">
    <name type="scientific">Streptomyces cinnamoneus</name>
    <name type="common">Streptoverticillium cinnamoneum</name>
    <dbReference type="NCBI Taxonomy" id="53446"/>
    <lineage>
        <taxon>Bacteria</taxon>
        <taxon>Bacillati</taxon>
        <taxon>Actinomycetota</taxon>
        <taxon>Actinomycetes</taxon>
        <taxon>Kitasatosporales</taxon>
        <taxon>Streptomycetaceae</taxon>
        <taxon>Streptomyces</taxon>
        <taxon>Streptomyces cinnamoneus group</taxon>
    </lineage>
</organism>
<accession>A0A918TQE6</accession>
<dbReference type="Pfam" id="PF13404">
    <property type="entry name" value="HTH_AsnC-type"/>
    <property type="match status" value="2"/>
</dbReference>
<dbReference type="InterPro" id="IPR036388">
    <property type="entry name" value="WH-like_DNA-bd_sf"/>
</dbReference>
<evidence type="ECO:0000256" key="2">
    <source>
        <dbReference type="ARBA" id="ARBA00023125"/>
    </source>
</evidence>
<dbReference type="InterPro" id="IPR019888">
    <property type="entry name" value="Tscrpt_reg_AsnC-like"/>
</dbReference>
<evidence type="ECO:0000256" key="1">
    <source>
        <dbReference type="ARBA" id="ARBA00023015"/>
    </source>
</evidence>
<protein>
    <submittedName>
        <fullName evidence="7">AsnC family transcriptional regulator</fullName>
    </submittedName>
</protein>
<dbReference type="InterPro" id="IPR019887">
    <property type="entry name" value="Tscrpt_reg_AsnC/Lrp_C"/>
</dbReference>
<feature type="domain" description="HTH asnC-type" evidence="6">
    <location>
        <begin position="192"/>
        <end position="233"/>
    </location>
</feature>
<reference evidence="7" key="2">
    <citation type="submission" date="2020-09" db="EMBL/GenBank/DDBJ databases">
        <authorList>
            <person name="Sun Q."/>
            <person name="Ohkuma M."/>
        </authorList>
    </citation>
    <scope>NUCLEOTIDE SEQUENCE</scope>
    <source>
        <strain evidence="7">JCM 4633</strain>
    </source>
</reference>
<evidence type="ECO:0000313" key="8">
    <source>
        <dbReference type="Proteomes" id="UP000646244"/>
    </source>
</evidence>
<feature type="domain" description="Transcription regulator AsnC/Lrp ligand binding" evidence="5">
    <location>
        <begin position="258"/>
        <end position="323"/>
    </location>
</feature>
<dbReference type="InterPro" id="IPR011008">
    <property type="entry name" value="Dimeric_a/b-barrel"/>
</dbReference>
<sequence>MDTDIEPYLFPDLDVQDRPLAQALQIDGRAPFSRIAQVLGVSDQTVARRYTRLRTTGTLRVVGLTDPLRVGDTPWFVRVRCTPDAAASVGEALARHPDTSWVKLTSGGTEITCNVRSRSAGRPGGDNPLLLQELPRTPRVVDVSAHCQLHVFFGQRHSHLTRSGPLTPGQVAALAPAAGPGPLDEAAAPYPLDDQDQGLLDVLAHDGRAPLAELAAATGWSLTTVRRRMAELHASGALYFDVDYHPRVMEGGFRATLWLQVEPARLEAAGRALAGHPEVAFAAATTGTANLHASIATRDAGAFYRYLTGPVAALPGVRHTSTAPTHRVLKGPGPWQPRPGQ</sequence>
<evidence type="ECO:0000256" key="3">
    <source>
        <dbReference type="ARBA" id="ARBA00023163"/>
    </source>
</evidence>
<keyword evidence="3" id="KW-0804">Transcription</keyword>